<evidence type="ECO:0000259" key="12">
    <source>
        <dbReference type="PROSITE" id="PS50885"/>
    </source>
</evidence>
<proteinExistence type="predicted"/>
<evidence type="ECO:0000313" key="14">
    <source>
        <dbReference type="Proteomes" id="UP000431269"/>
    </source>
</evidence>
<dbReference type="EMBL" id="CP047045">
    <property type="protein sequence ID" value="QGZ93422.1"/>
    <property type="molecule type" value="Genomic_DNA"/>
</dbReference>
<dbReference type="Proteomes" id="UP000431269">
    <property type="component" value="Chromosome"/>
</dbReference>
<evidence type="ECO:0000256" key="6">
    <source>
        <dbReference type="ARBA" id="ARBA00022777"/>
    </source>
</evidence>
<dbReference type="RefSeq" id="WP_228445793.1">
    <property type="nucleotide sequence ID" value="NZ_CP047045.1"/>
</dbReference>
<evidence type="ECO:0000256" key="5">
    <source>
        <dbReference type="ARBA" id="ARBA00022679"/>
    </source>
</evidence>
<keyword evidence="4 7" id="KW-0597">Phosphoprotein</keyword>
<dbReference type="InterPro" id="IPR003594">
    <property type="entry name" value="HATPase_dom"/>
</dbReference>
<dbReference type="PRINTS" id="PR00344">
    <property type="entry name" value="BCTRLSENSOR"/>
</dbReference>
<dbReference type="Pfam" id="PF00512">
    <property type="entry name" value="HisKA"/>
    <property type="match status" value="1"/>
</dbReference>
<name>A0A6I6MPD4_9CAUL</name>
<protein>
    <recommendedName>
        <fullName evidence="3">histidine kinase</fullName>
        <ecNumber evidence="3">2.7.13.3</ecNumber>
    </recommendedName>
</protein>
<keyword evidence="9" id="KW-0472">Membrane</keyword>
<dbReference type="SMART" id="SM00387">
    <property type="entry name" value="HATPase_c"/>
    <property type="match status" value="1"/>
</dbReference>
<sequence length="1008" mass="109797">MKAGLALIKAWSAPTLSIRHVLLLITAALTLMIAFLAARDLLSNGERLNRAHELRDAIAVSDLLFDATGKISIERDLALSMLQASDAETLESLQEPLSDSRQASDAAIATALDALHRFPGSDLLALQDQLRQRRDEIVAMRPTIDAALSVTASGRDSALASRWEATSTALMTDVENLWLGFVRPFSNDDAVLTQHLRYRHMLRTITDYTGRERSIIGQLLSENVNPSLEQTAELLRGQGMLDQSWRLSRLIADESGLYPAIAAEYNDAESHYATLHDMTREMFYVQGARYRGVYPIGPDLWFELSSQASESLAALRDASRNATRAYLDDMIAKIERTIFLQVLISLLALALCGAGFWLIMARAIRPIDRIVDALTRAVRGEAVDFAGGARRDDEIGKLTTVLDAFQDNLEEVRRTADELDQTARALEEEVVVRRGAEQRTHEQLERLALLHQISRAIGERQDLGSIFKVAVGNVEERLPADFVCVCTYERADNCLKVERHGQASAARAIAMAMTEGALVAIDANGLSRCMSGRLVYESNLTDLPFPFPQRLAEGGLRSLVAAPLQVESQVFGALIVARAQAEAFSSGECEFLRQLSEHVALAAHQAQLNEALQRAYDELRQTQEVATQQERLRALGQMASGIAHDINNALSPIALYTESLLNTEPGLSKVGRGKLEVVQRAIDDAARTIARMNEFYRKRDAALELAPVHTNVLVKQVMDLTQARWRDMPQERGDVVEMRTDLTADIPALLGVESEIREALTNLVFNAIDALPLGGAVTLRTRSTTGPDGSSVDIEVIDNGHGMDEATRSKCLEPFFTTKGERGTGLGLAMVYGMVQRHSAGIEIDSAPGQGTTVRLKFQAATASADQTGAPIARPLKRLRLLIVDDDPILLRSLRDVLAADGHAVTSAAGGAAALEMIDGAGGDARVFDAVITDLGMPGVDGRRVAAAVKQKSETTPVILLTGWGERMRAEEETPPNVDSIVSKPPKLAELRAVLAAHCSANVQTRSA</sequence>
<organism evidence="13 14">
    <name type="scientific">Terricaulis silvestris</name>
    <dbReference type="NCBI Taxonomy" id="2686094"/>
    <lineage>
        <taxon>Bacteria</taxon>
        <taxon>Pseudomonadati</taxon>
        <taxon>Pseudomonadota</taxon>
        <taxon>Alphaproteobacteria</taxon>
        <taxon>Caulobacterales</taxon>
        <taxon>Caulobacteraceae</taxon>
        <taxon>Terricaulis</taxon>
    </lineage>
</organism>
<evidence type="ECO:0000256" key="4">
    <source>
        <dbReference type="ARBA" id="ARBA00022553"/>
    </source>
</evidence>
<feature type="domain" description="Histidine kinase" evidence="10">
    <location>
        <begin position="641"/>
        <end position="862"/>
    </location>
</feature>
<dbReference type="Gene3D" id="3.40.50.2300">
    <property type="match status" value="1"/>
</dbReference>
<comment type="catalytic activity">
    <reaction evidence="1">
        <text>ATP + protein L-histidine = ADP + protein N-phospho-L-histidine.</text>
        <dbReference type="EC" id="2.7.13.3"/>
    </reaction>
</comment>
<dbReference type="SMART" id="SM00448">
    <property type="entry name" value="REC"/>
    <property type="match status" value="1"/>
</dbReference>
<dbReference type="SMART" id="SM00065">
    <property type="entry name" value="GAF"/>
    <property type="match status" value="1"/>
</dbReference>
<dbReference type="InterPro" id="IPR036097">
    <property type="entry name" value="HisK_dim/P_sf"/>
</dbReference>
<dbReference type="Pfam" id="PF01590">
    <property type="entry name" value="GAF"/>
    <property type="match status" value="1"/>
</dbReference>
<reference evidence="14" key="1">
    <citation type="submission" date="2019-12" db="EMBL/GenBank/DDBJ databases">
        <title>Complete genome of Terracaulis silvestris 0127_4.</title>
        <authorList>
            <person name="Vieira S."/>
            <person name="Riedel T."/>
            <person name="Sproer C."/>
            <person name="Pascual J."/>
            <person name="Boedeker C."/>
            <person name="Overmann J."/>
        </authorList>
    </citation>
    <scope>NUCLEOTIDE SEQUENCE [LARGE SCALE GENOMIC DNA]</scope>
    <source>
        <strain evidence="14">0127_4</strain>
    </source>
</reference>
<keyword evidence="5" id="KW-0808">Transferase</keyword>
<dbReference type="PROSITE" id="PS50885">
    <property type="entry name" value="HAMP"/>
    <property type="match status" value="1"/>
</dbReference>
<keyword evidence="9" id="KW-0812">Transmembrane</keyword>
<comment type="subcellular location">
    <subcellularLocation>
        <location evidence="2">Membrane</location>
    </subcellularLocation>
</comment>
<evidence type="ECO:0000256" key="9">
    <source>
        <dbReference type="SAM" id="Phobius"/>
    </source>
</evidence>
<feature type="modified residue" description="4-aspartylphosphate" evidence="7">
    <location>
        <position position="934"/>
    </location>
</feature>
<evidence type="ECO:0000256" key="1">
    <source>
        <dbReference type="ARBA" id="ARBA00000085"/>
    </source>
</evidence>
<dbReference type="PANTHER" id="PTHR43065:SF42">
    <property type="entry name" value="TWO-COMPONENT SENSOR PPRA"/>
    <property type="match status" value="1"/>
</dbReference>
<dbReference type="InterPro" id="IPR003660">
    <property type="entry name" value="HAMP_dom"/>
</dbReference>
<dbReference type="Gene3D" id="3.30.450.40">
    <property type="match status" value="1"/>
</dbReference>
<dbReference type="Gene3D" id="3.30.565.10">
    <property type="entry name" value="Histidine kinase-like ATPase, C-terminal domain"/>
    <property type="match status" value="1"/>
</dbReference>
<dbReference type="InterPro" id="IPR003018">
    <property type="entry name" value="GAF"/>
</dbReference>
<keyword evidence="14" id="KW-1185">Reference proteome</keyword>
<dbReference type="PROSITE" id="PS50110">
    <property type="entry name" value="RESPONSE_REGULATORY"/>
    <property type="match status" value="1"/>
</dbReference>
<dbReference type="SUPFAM" id="SSF52172">
    <property type="entry name" value="CheY-like"/>
    <property type="match status" value="1"/>
</dbReference>
<accession>A0A6I6MPD4</accession>
<dbReference type="GO" id="GO:0000155">
    <property type="term" value="F:phosphorelay sensor kinase activity"/>
    <property type="evidence" value="ECO:0007669"/>
    <property type="project" value="InterPro"/>
</dbReference>
<dbReference type="InterPro" id="IPR005467">
    <property type="entry name" value="His_kinase_dom"/>
</dbReference>
<feature type="coiled-coil region" evidence="8">
    <location>
        <begin position="402"/>
        <end position="429"/>
    </location>
</feature>
<dbReference type="Gene3D" id="1.10.287.130">
    <property type="match status" value="1"/>
</dbReference>
<dbReference type="SUPFAM" id="SSF55874">
    <property type="entry name" value="ATPase domain of HSP90 chaperone/DNA topoisomerase II/histidine kinase"/>
    <property type="match status" value="1"/>
</dbReference>
<keyword evidence="9" id="KW-1133">Transmembrane helix</keyword>
<evidence type="ECO:0000259" key="10">
    <source>
        <dbReference type="PROSITE" id="PS50109"/>
    </source>
</evidence>
<feature type="transmembrane region" description="Helical" evidence="9">
    <location>
        <begin position="338"/>
        <end position="360"/>
    </location>
</feature>
<dbReference type="SUPFAM" id="SSF55781">
    <property type="entry name" value="GAF domain-like"/>
    <property type="match status" value="1"/>
</dbReference>
<evidence type="ECO:0000259" key="11">
    <source>
        <dbReference type="PROSITE" id="PS50110"/>
    </source>
</evidence>
<evidence type="ECO:0000256" key="2">
    <source>
        <dbReference type="ARBA" id="ARBA00004370"/>
    </source>
</evidence>
<feature type="transmembrane region" description="Helical" evidence="9">
    <location>
        <begin position="22"/>
        <end position="42"/>
    </location>
</feature>
<dbReference type="PANTHER" id="PTHR43065">
    <property type="entry name" value="SENSOR HISTIDINE KINASE"/>
    <property type="match status" value="1"/>
</dbReference>
<dbReference type="InterPro" id="IPR004358">
    <property type="entry name" value="Sig_transdc_His_kin-like_C"/>
</dbReference>
<dbReference type="PROSITE" id="PS50109">
    <property type="entry name" value="HIS_KIN"/>
    <property type="match status" value="1"/>
</dbReference>
<keyword evidence="8" id="KW-0175">Coiled coil</keyword>
<dbReference type="InterPro" id="IPR036890">
    <property type="entry name" value="HATPase_C_sf"/>
</dbReference>
<evidence type="ECO:0000256" key="8">
    <source>
        <dbReference type="SAM" id="Coils"/>
    </source>
</evidence>
<dbReference type="CDD" id="cd00156">
    <property type="entry name" value="REC"/>
    <property type="match status" value="1"/>
</dbReference>
<gene>
    <name evidence="13" type="ORF">DSM104635_00232</name>
</gene>
<dbReference type="InterPro" id="IPR029016">
    <property type="entry name" value="GAF-like_dom_sf"/>
</dbReference>
<dbReference type="SUPFAM" id="SSF47384">
    <property type="entry name" value="Homodimeric domain of signal transducing histidine kinase"/>
    <property type="match status" value="1"/>
</dbReference>
<evidence type="ECO:0000256" key="7">
    <source>
        <dbReference type="PROSITE-ProRule" id="PRU00169"/>
    </source>
</evidence>
<feature type="domain" description="Response regulatory" evidence="11">
    <location>
        <begin position="880"/>
        <end position="999"/>
    </location>
</feature>
<dbReference type="InterPro" id="IPR011006">
    <property type="entry name" value="CheY-like_superfamily"/>
</dbReference>
<dbReference type="Pfam" id="PF02518">
    <property type="entry name" value="HATPase_c"/>
    <property type="match status" value="1"/>
</dbReference>
<dbReference type="Gene3D" id="6.10.340.10">
    <property type="match status" value="1"/>
</dbReference>
<dbReference type="SMART" id="SM00388">
    <property type="entry name" value="HisKA"/>
    <property type="match status" value="1"/>
</dbReference>
<dbReference type="InterPro" id="IPR003661">
    <property type="entry name" value="HisK_dim/P_dom"/>
</dbReference>
<feature type="coiled-coil region" evidence="8">
    <location>
        <begin position="602"/>
        <end position="632"/>
    </location>
</feature>
<feature type="domain" description="HAMP" evidence="12">
    <location>
        <begin position="361"/>
        <end position="414"/>
    </location>
</feature>
<dbReference type="EC" id="2.7.13.3" evidence="3"/>
<dbReference type="Pfam" id="PF00072">
    <property type="entry name" value="Response_reg"/>
    <property type="match status" value="1"/>
</dbReference>
<dbReference type="InterPro" id="IPR001789">
    <property type="entry name" value="Sig_transdc_resp-reg_receiver"/>
</dbReference>
<dbReference type="KEGG" id="tsv:DSM104635_00232"/>
<dbReference type="GO" id="GO:0016020">
    <property type="term" value="C:membrane"/>
    <property type="evidence" value="ECO:0007669"/>
    <property type="project" value="UniProtKB-SubCell"/>
</dbReference>
<evidence type="ECO:0000313" key="13">
    <source>
        <dbReference type="EMBL" id="QGZ93422.1"/>
    </source>
</evidence>
<evidence type="ECO:0000256" key="3">
    <source>
        <dbReference type="ARBA" id="ARBA00012438"/>
    </source>
</evidence>
<keyword evidence="6" id="KW-0418">Kinase</keyword>
<dbReference type="AlphaFoldDB" id="A0A6I6MPD4"/>